<dbReference type="STRING" id="1069083.GCA_000371805_01243"/>
<dbReference type="GO" id="GO:0004190">
    <property type="term" value="F:aspartic-type endopeptidase activity"/>
    <property type="evidence" value="ECO:0007669"/>
    <property type="project" value="InterPro"/>
</dbReference>
<dbReference type="InterPro" id="IPR009655">
    <property type="entry name" value="Preflagellin_peptidase_C"/>
</dbReference>
<proteinExistence type="predicted"/>
<keyword evidence="10" id="KW-1185">Reference proteome</keyword>
<evidence type="ECO:0000259" key="7">
    <source>
        <dbReference type="Pfam" id="PF01478"/>
    </source>
</evidence>
<dbReference type="NCBIfam" id="NF040695">
    <property type="entry name" value="FlaK_Arch"/>
    <property type="match status" value="1"/>
</dbReference>
<evidence type="ECO:0000259" key="8">
    <source>
        <dbReference type="Pfam" id="PF06847"/>
    </source>
</evidence>
<dbReference type="EMBL" id="APMM01000044">
    <property type="protein sequence ID" value="ENN95828.1"/>
    <property type="molecule type" value="Genomic_DNA"/>
</dbReference>
<comment type="caution">
    <text evidence="9">The sequence shown here is derived from an EMBL/GenBank/DDBJ whole genome shotgun (WGS) entry which is preliminary data.</text>
</comment>
<evidence type="ECO:0000256" key="2">
    <source>
        <dbReference type="ARBA" id="ARBA00022475"/>
    </source>
</evidence>
<evidence type="ECO:0000256" key="3">
    <source>
        <dbReference type="ARBA" id="ARBA00022692"/>
    </source>
</evidence>
<dbReference type="Pfam" id="PF06847">
    <property type="entry name" value="Arc_PepC_II"/>
    <property type="match status" value="1"/>
</dbReference>
<name>N6V0I0_9EURY</name>
<feature type="transmembrane region" description="Helical" evidence="6">
    <location>
        <begin position="27"/>
        <end position="45"/>
    </location>
</feature>
<feature type="domain" description="Prepilin type IV endopeptidase peptidase" evidence="7">
    <location>
        <begin position="6"/>
        <end position="128"/>
    </location>
</feature>
<reference evidence="9 10" key="1">
    <citation type="journal article" date="2013" name="Genome Announc.">
        <title>Draft Genome Sequence of a Highly Flagellated, Fast-Swimming Archaeon, Methanocaldococcus villosus Strain KIN24-T80 (DSM 22612).</title>
        <authorList>
            <person name="Thennarasu S."/>
            <person name="Polireddy D."/>
            <person name="Antony A."/>
            <person name="Yada M.R."/>
            <person name="Algarawi S."/>
            <person name="Sivakumar N."/>
        </authorList>
    </citation>
    <scope>NUCLEOTIDE SEQUENCE [LARGE SCALE GENOMIC DNA]</scope>
    <source>
        <strain evidence="9 10">KIN24-T80</strain>
    </source>
</reference>
<dbReference type="InterPro" id="IPR000045">
    <property type="entry name" value="Prepilin_IV_endopep_pep"/>
</dbReference>
<dbReference type="OrthoDB" id="19094at2157"/>
<evidence type="ECO:0000256" key="1">
    <source>
        <dbReference type="ARBA" id="ARBA00004651"/>
    </source>
</evidence>
<evidence type="ECO:0000313" key="9">
    <source>
        <dbReference type="EMBL" id="ENN95828.1"/>
    </source>
</evidence>
<dbReference type="AlphaFoldDB" id="N6V0I0"/>
<gene>
    <name evidence="9" type="ORF">J422_05813</name>
</gene>
<feature type="transmembrane region" description="Helical" evidence="6">
    <location>
        <begin position="113"/>
        <end position="134"/>
    </location>
</feature>
<dbReference type="Pfam" id="PF01478">
    <property type="entry name" value="Peptidase_A24"/>
    <property type="match status" value="1"/>
</dbReference>
<dbReference type="Proteomes" id="UP000053695">
    <property type="component" value="Unassembled WGS sequence"/>
</dbReference>
<dbReference type="PATRIC" id="fig|1069083.5.peg.1133"/>
<evidence type="ECO:0000313" key="10">
    <source>
        <dbReference type="Proteomes" id="UP000053695"/>
    </source>
</evidence>
<keyword evidence="4 6" id="KW-1133">Transmembrane helix</keyword>
<dbReference type="RefSeq" id="WP_004592830.1">
    <property type="nucleotide sequence ID" value="NZ_APMM01000044.1"/>
</dbReference>
<dbReference type="PANTHER" id="PTHR36506:SF1">
    <property type="entry name" value="PREFLAGELLIN PEPTIDASE"/>
    <property type="match status" value="1"/>
</dbReference>
<feature type="transmembrane region" description="Helical" evidence="6">
    <location>
        <begin position="57"/>
        <end position="76"/>
    </location>
</feature>
<comment type="subcellular location">
    <subcellularLocation>
        <location evidence="1">Cell membrane</location>
        <topology evidence="1">Multi-pass membrane protein</topology>
    </subcellularLocation>
</comment>
<keyword evidence="3 6" id="KW-0812">Transmembrane</keyword>
<dbReference type="Gene3D" id="1.20.120.1220">
    <property type="match status" value="1"/>
</dbReference>
<evidence type="ECO:0000256" key="4">
    <source>
        <dbReference type="ARBA" id="ARBA00022989"/>
    </source>
</evidence>
<keyword evidence="5 6" id="KW-0472">Membrane</keyword>
<organism evidence="9 10">
    <name type="scientific">Methanocaldococcus villosus KIN24-T80</name>
    <dbReference type="NCBI Taxonomy" id="1069083"/>
    <lineage>
        <taxon>Archaea</taxon>
        <taxon>Methanobacteriati</taxon>
        <taxon>Methanobacteriota</taxon>
        <taxon>Methanomada group</taxon>
        <taxon>Methanococci</taxon>
        <taxon>Methanococcales</taxon>
        <taxon>Methanocaldococcaceae</taxon>
        <taxon>Methanocaldococcus</taxon>
    </lineage>
</organism>
<feature type="domain" description="Preflagellin peptidase C-terminal" evidence="8">
    <location>
        <begin position="145"/>
        <end position="219"/>
    </location>
</feature>
<keyword evidence="2" id="KW-1003">Cell membrane</keyword>
<sequence>MINYAFGLLCILIALYCDIKSREINEYIWITMIIFGLMYHIYLTFVTGNLIYITQSILGIVICFFLGYFMFLLGVGGGDGKLLIGLGALVPKYNIPISSPLGYLLSHPYLPTFPIFVLINAIFLIILIPIIVFLKNISKYKPKNIKEFFMMFIAEKHKFSDIKDKNFVVLGKDGNINIIKNVEKKEEYGDDDIVWASPEIPFVVPIFFSYILTPFIGDLIFKIIFNILA</sequence>
<protein>
    <submittedName>
        <fullName evidence="9">Peptidase A24B, FlaK domain-containing protein</fullName>
    </submittedName>
</protein>
<dbReference type="InterPro" id="IPR054964">
    <property type="entry name" value="Arch_preflagellin_pept"/>
</dbReference>
<dbReference type="InterPro" id="IPR052218">
    <property type="entry name" value="Preflagellin_Peptidase"/>
</dbReference>
<dbReference type="GO" id="GO:0005886">
    <property type="term" value="C:plasma membrane"/>
    <property type="evidence" value="ECO:0007669"/>
    <property type="project" value="UniProtKB-SubCell"/>
</dbReference>
<dbReference type="Gene3D" id="6.10.250.3240">
    <property type="match status" value="1"/>
</dbReference>
<accession>N6V0I0</accession>
<evidence type="ECO:0000256" key="5">
    <source>
        <dbReference type="ARBA" id="ARBA00023136"/>
    </source>
</evidence>
<evidence type="ECO:0000256" key="6">
    <source>
        <dbReference type="SAM" id="Phobius"/>
    </source>
</evidence>
<dbReference type="PANTHER" id="PTHR36506">
    <property type="entry name" value="PREFLAGELLIN PEPTIDASE"/>
    <property type="match status" value="1"/>
</dbReference>